<dbReference type="PANTHER" id="PTHR11439:SF511">
    <property type="match status" value="1"/>
</dbReference>
<organism evidence="2 3">
    <name type="scientific">Tanacetum coccineum</name>
    <dbReference type="NCBI Taxonomy" id="301880"/>
    <lineage>
        <taxon>Eukaryota</taxon>
        <taxon>Viridiplantae</taxon>
        <taxon>Streptophyta</taxon>
        <taxon>Embryophyta</taxon>
        <taxon>Tracheophyta</taxon>
        <taxon>Spermatophyta</taxon>
        <taxon>Magnoliopsida</taxon>
        <taxon>eudicotyledons</taxon>
        <taxon>Gunneridae</taxon>
        <taxon>Pentapetalae</taxon>
        <taxon>asterids</taxon>
        <taxon>campanulids</taxon>
        <taxon>Asterales</taxon>
        <taxon>Asteraceae</taxon>
        <taxon>Asteroideae</taxon>
        <taxon>Anthemideae</taxon>
        <taxon>Anthemidinae</taxon>
        <taxon>Tanacetum</taxon>
    </lineage>
</organism>
<comment type="caution">
    <text evidence="2">The sequence shown here is derived from an EMBL/GenBank/DDBJ whole genome shotgun (WGS) entry which is preliminary data.</text>
</comment>
<dbReference type="InterPro" id="IPR043502">
    <property type="entry name" value="DNA/RNA_pol_sf"/>
</dbReference>
<evidence type="ECO:0000313" key="3">
    <source>
        <dbReference type="Proteomes" id="UP001151760"/>
    </source>
</evidence>
<dbReference type="Pfam" id="PF07727">
    <property type="entry name" value="RVT_2"/>
    <property type="match status" value="1"/>
</dbReference>
<dbReference type="SUPFAM" id="SSF56672">
    <property type="entry name" value="DNA/RNA polymerases"/>
    <property type="match status" value="1"/>
</dbReference>
<dbReference type="EMBL" id="BQNB010010506">
    <property type="protein sequence ID" value="GJS78202.1"/>
    <property type="molecule type" value="Genomic_DNA"/>
</dbReference>
<protein>
    <submittedName>
        <fullName evidence="2">Ribonuclease H-like domain-containing protein</fullName>
    </submittedName>
</protein>
<keyword evidence="3" id="KW-1185">Reference proteome</keyword>
<accession>A0ABQ4YMQ1</accession>
<evidence type="ECO:0000313" key="2">
    <source>
        <dbReference type="EMBL" id="GJS78202.1"/>
    </source>
</evidence>
<feature type="domain" description="Reverse transcriptase Ty1/copia-type" evidence="1">
    <location>
        <begin position="288"/>
        <end position="497"/>
    </location>
</feature>
<gene>
    <name evidence="2" type="ORF">Tco_0728083</name>
</gene>
<name>A0ABQ4YMQ1_9ASTR</name>
<proteinExistence type="predicted"/>
<evidence type="ECO:0000259" key="1">
    <source>
        <dbReference type="Pfam" id="PF07727"/>
    </source>
</evidence>
<reference evidence="2" key="2">
    <citation type="submission" date="2022-01" db="EMBL/GenBank/DDBJ databases">
        <authorList>
            <person name="Yamashiro T."/>
            <person name="Shiraishi A."/>
            <person name="Satake H."/>
            <person name="Nakayama K."/>
        </authorList>
    </citation>
    <scope>NUCLEOTIDE SEQUENCE</scope>
</reference>
<dbReference type="PANTHER" id="PTHR11439">
    <property type="entry name" value="GAG-POL-RELATED RETROTRANSPOSON"/>
    <property type="match status" value="1"/>
</dbReference>
<dbReference type="InterPro" id="IPR013103">
    <property type="entry name" value="RVT_2"/>
</dbReference>
<reference evidence="2" key="1">
    <citation type="journal article" date="2022" name="Int. J. Mol. Sci.">
        <title>Draft Genome of Tanacetum Coccineum: Genomic Comparison of Closely Related Tanacetum-Family Plants.</title>
        <authorList>
            <person name="Yamashiro T."/>
            <person name="Shiraishi A."/>
            <person name="Nakayama K."/>
            <person name="Satake H."/>
        </authorList>
    </citation>
    <scope>NUCLEOTIDE SEQUENCE</scope>
</reference>
<dbReference type="CDD" id="cd09272">
    <property type="entry name" value="RNase_HI_RT_Ty1"/>
    <property type="match status" value="1"/>
</dbReference>
<dbReference type="Proteomes" id="UP001151760">
    <property type="component" value="Unassembled WGS sequence"/>
</dbReference>
<sequence>MSTVGMINVIDITSLNSTVAHPNGTLATITHVGNLKVSNNVVLYDVLVVPGYCVSLLSVNKLIRDIKMYVDFDEDKCKSNMVMCFNVFKLLWHNRLGRPADQVLSVLHNDLKISKVLTKSKAEKAISIFSLLLMIILELYRLPSSVLKDAEYASETYMIDFFDNQTSQRPSDDGRGTLMVDGSVPSSRHDTHTTLCQEENIATPFGDQSSSEGYNTIDNPEQTQNDSIFGQEDYGIEKHVSYANLSKLNLCFASTLNKSVEPNSYSEALKDVNWIEAMNNEIEALNRNNTWYVYDLPYGRKAIGCKWIYKIKYKASGEVERYKARLVAKGFSLREGFDYDETSSPVIKMVIVRCLISIAVVNGWPLYQLDVNNAFLNEDIVEDVYMTLPEGLKQAPRQWNAKLTAAFAEHRFEQSKFDYSLYVDDIVITGNDETEISNFKRLLSSKFMIKDLGVLKYFLGIEIIKNDSGLCMSKRKYCLELLHEYGLLAARPVDIPFPKITILSFNETKDDKYLSDFTSYQKLVGKLIYLTNTRSDISYAVHCLSQHMHSPLQSHFKAALRVLRYLKGSPVMEDLYPIELCCDNSSAIQIAANIVFHERAKHFKLDVYFVREKVLAGVIKTVKVPSNLQIADIFTKCLGVVQHCSCCRNLGMHDVFAGELVGKERERLQKSLGTSWAAGTV</sequence>